<evidence type="ECO:0000259" key="7">
    <source>
        <dbReference type="SMART" id="SM00849"/>
    </source>
</evidence>
<accession>A0AAE3IT82</accession>
<gene>
    <name evidence="8" type="ORF">OEV98_10250</name>
</gene>
<dbReference type="GO" id="GO:0030420">
    <property type="term" value="P:establishment of competence for transformation"/>
    <property type="evidence" value="ECO:0007669"/>
    <property type="project" value="InterPro"/>
</dbReference>
<keyword evidence="9" id="KW-1185">Reference proteome</keyword>
<feature type="transmembrane region" description="Helical" evidence="6">
    <location>
        <begin position="477"/>
        <end position="496"/>
    </location>
</feature>
<reference evidence="8" key="1">
    <citation type="submission" date="2022-10" db="EMBL/GenBank/DDBJ databases">
        <title>Description of Fervidibacillus gen. nov. in the family Fervidibacillaceae fam. nov. with two species, Fervidibacillus albus sp. nov., and Fervidibacillus halotolerans sp. nov., isolated from tidal flat sediments.</title>
        <authorList>
            <person name="Kwon K.K."/>
            <person name="Yang S.-H."/>
        </authorList>
    </citation>
    <scope>NUCLEOTIDE SEQUENCE</scope>
    <source>
        <strain evidence="8">JCM 19140</strain>
    </source>
</reference>
<dbReference type="CDD" id="cd07731">
    <property type="entry name" value="ComA-like_MBL-fold"/>
    <property type="match status" value="1"/>
</dbReference>
<keyword evidence="3 6" id="KW-0812">Transmembrane</keyword>
<dbReference type="AlphaFoldDB" id="A0AAE3IT82"/>
<dbReference type="NCBIfam" id="TIGR00360">
    <property type="entry name" value="ComEC_N-term"/>
    <property type="match status" value="1"/>
</dbReference>
<organism evidence="8 9">
    <name type="scientific">Perspicuibacillus lycopersici</name>
    <dbReference type="NCBI Taxonomy" id="1325689"/>
    <lineage>
        <taxon>Bacteria</taxon>
        <taxon>Bacillati</taxon>
        <taxon>Bacillota</taxon>
        <taxon>Bacilli</taxon>
        <taxon>Bacillales</taxon>
        <taxon>Bacillaceae</taxon>
        <taxon>Perspicuibacillus</taxon>
    </lineage>
</organism>
<evidence type="ECO:0000256" key="6">
    <source>
        <dbReference type="SAM" id="Phobius"/>
    </source>
</evidence>
<feature type="transmembrane region" description="Helical" evidence="6">
    <location>
        <begin position="48"/>
        <end position="66"/>
    </location>
</feature>
<name>A0AAE3IT82_9BACI</name>
<dbReference type="InterPro" id="IPR052159">
    <property type="entry name" value="Competence_DNA_uptake"/>
</dbReference>
<feature type="domain" description="Metallo-beta-lactamase" evidence="7">
    <location>
        <begin position="509"/>
        <end position="719"/>
    </location>
</feature>
<comment type="caution">
    <text evidence="8">The sequence shown here is derived from an EMBL/GenBank/DDBJ whole genome shotgun (WGS) entry which is preliminary data.</text>
</comment>
<dbReference type="InterPro" id="IPR035681">
    <property type="entry name" value="ComA-like_MBL"/>
</dbReference>
<evidence type="ECO:0000256" key="2">
    <source>
        <dbReference type="ARBA" id="ARBA00022475"/>
    </source>
</evidence>
<dbReference type="GO" id="GO:0005886">
    <property type="term" value="C:plasma membrane"/>
    <property type="evidence" value="ECO:0007669"/>
    <property type="project" value="UniProtKB-SubCell"/>
</dbReference>
<dbReference type="EMBL" id="JAOUSF010000003">
    <property type="protein sequence ID" value="MCU9613942.1"/>
    <property type="molecule type" value="Genomic_DNA"/>
</dbReference>
<dbReference type="InterPro" id="IPR004477">
    <property type="entry name" value="ComEC_N"/>
</dbReference>
<dbReference type="Pfam" id="PF00753">
    <property type="entry name" value="Lactamase_B"/>
    <property type="match status" value="1"/>
</dbReference>
<dbReference type="SUPFAM" id="SSF56281">
    <property type="entry name" value="Metallo-hydrolase/oxidoreductase"/>
    <property type="match status" value="1"/>
</dbReference>
<keyword evidence="5 6" id="KW-0472">Membrane</keyword>
<dbReference type="Gene3D" id="3.60.15.10">
    <property type="entry name" value="Ribonuclease Z/Hydroxyacylglutathione hydrolase-like"/>
    <property type="match status" value="1"/>
</dbReference>
<dbReference type="PANTHER" id="PTHR30619">
    <property type="entry name" value="DNA INTERNALIZATION/COMPETENCE PROTEIN COMEC/REC2"/>
    <property type="match status" value="1"/>
</dbReference>
<feature type="transmembrane region" description="Helical" evidence="6">
    <location>
        <begin position="233"/>
        <end position="253"/>
    </location>
</feature>
<sequence>MPIFYGIFAYLSFTVLLGFLSFYDFSLGLISLISFCHLLHYRLPRNRIYLLIVSFSFWLLLFKLNLSPVPISVPETDVHETIRFIEYPVFDGNKMSANVNINGRKIAVSYWLNSKTEKDHLRTISYPGVICSVNGNYEIPSQQRNPNAFNYRQFLLTEKIYYTMTIHEMKECHIGKRTFLDYLLIIRENSIAEVNRVFPTHIAPFINALLFGEDRGMEEEDQAAYQSLGLSHLLAISGLHVSILSVSLFFLLLRFGFTKEFARNFLLFVLPLYAVFAGMSPSVNRAVFMSWCVLFLSKWKDTFLPIDALGFSFLFFILRNPAIIYHVGFQLSYLVTACLLLSSAILKKHARYLTSSVLIALLAQLASLPVILFHFYEFSLVSCLMNIIFVPLYSFIILPLCIVMFIIILIMPSLIDFFANLLMKIVELANSITNWISHFDLFTITLGKPPVFLFIFYFFTIIVLFFVIEKYWLQKKGLLFLLLFTPIIFQLLFVKWSPFGEVTFIDVGQGDSILIRLPFNQGNYLIDTGGNISYTQEEWEEQANPYDPGEKIVLPLLKSRGITHLDKLILTHGDMDHIGSAKTIIEKLPIKQLLVGDTIHKKAFELEIIALANKKNIEVIHVYEGLKWAKGKYDFHILAPRLMDEADNDASIVIYAIVAGKRWLFTGDLEEAGEKQLIEKYPQLRVDILKVGHHGSNTSTTAPFLSKIKPKAAIISVGERNRYGHPHQEILDRLQENTIDIYRTDKNGAVSYSFFLNKGRFSTVID</sequence>
<dbReference type="RefSeq" id="WP_263073177.1">
    <property type="nucleotide sequence ID" value="NZ_JAOUSF010000003.1"/>
</dbReference>
<feature type="transmembrane region" description="Helical" evidence="6">
    <location>
        <begin position="352"/>
        <end position="376"/>
    </location>
</feature>
<evidence type="ECO:0000313" key="9">
    <source>
        <dbReference type="Proteomes" id="UP001209318"/>
    </source>
</evidence>
<keyword evidence="4 6" id="KW-1133">Transmembrane helix</keyword>
<feature type="transmembrane region" description="Helical" evidence="6">
    <location>
        <begin position="6"/>
        <end position="36"/>
    </location>
</feature>
<evidence type="ECO:0000256" key="1">
    <source>
        <dbReference type="ARBA" id="ARBA00004651"/>
    </source>
</evidence>
<dbReference type="PANTHER" id="PTHR30619:SF1">
    <property type="entry name" value="RECOMBINATION PROTEIN 2"/>
    <property type="match status" value="1"/>
</dbReference>
<comment type="subcellular location">
    <subcellularLocation>
        <location evidence="1">Cell membrane</location>
        <topology evidence="1">Multi-pass membrane protein</topology>
    </subcellularLocation>
</comment>
<proteinExistence type="predicted"/>
<feature type="transmembrane region" description="Helical" evidence="6">
    <location>
        <begin position="451"/>
        <end position="468"/>
    </location>
</feature>
<keyword evidence="2" id="KW-1003">Cell membrane</keyword>
<evidence type="ECO:0000256" key="5">
    <source>
        <dbReference type="ARBA" id="ARBA00023136"/>
    </source>
</evidence>
<dbReference type="Proteomes" id="UP001209318">
    <property type="component" value="Unassembled WGS sequence"/>
</dbReference>
<dbReference type="InterPro" id="IPR004797">
    <property type="entry name" value="Competence_ComEC/Rec2"/>
</dbReference>
<dbReference type="InterPro" id="IPR036866">
    <property type="entry name" value="RibonucZ/Hydroxyglut_hydro"/>
</dbReference>
<dbReference type="NCBIfam" id="TIGR00361">
    <property type="entry name" value="ComEC_Rec2"/>
    <property type="match status" value="1"/>
</dbReference>
<protein>
    <submittedName>
        <fullName evidence="8">DNA internalization-related competence protein ComEC/Rec2</fullName>
    </submittedName>
</protein>
<feature type="transmembrane region" description="Helical" evidence="6">
    <location>
        <begin position="327"/>
        <end position="346"/>
    </location>
</feature>
<dbReference type="InterPro" id="IPR001279">
    <property type="entry name" value="Metallo-B-lactamas"/>
</dbReference>
<dbReference type="SMART" id="SM00849">
    <property type="entry name" value="Lactamase_B"/>
    <property type="match status" value="1"/>
</dbReference>
<feature type="transmembrane region" description="Helical" evidence="6">
    <location>
        <begin position="388"/>
        <end position="415"/>
    </location>
</feature>
<evidence type="ECO:0000256" key="4">
    <source>
        <dbReference type="ARBA" id="ARBA00022989"/>
    </source>
</evidence>
<evidence type="ECO:0000256" key="3">
    <source>
        <dbReference type="ARBA" id="ARBA00022692"/>
    </source>
</evidence>
<dbReference type="Pfam" id="PF03772">
    <property type="entry name" value="Competence"/>
    <property type="match status" value="1"/>
</dbReference>
<evidence type="ECO:0000313" key="8">
    <source>
        <dbReference type="EMBL" id="MCU9613942.1"/>
    </source>
</evidence>
<feature type="transmembrane region" description="Helical" evidence="6">
    <location>
        <begin position="265"/>
        <end position="283"/>
    </location>
</feature>